<accession>A0ABZ2QMI1</accession>
<feature type="domain" description="Ketopantoate reductase C-terminal" evidence="8">
    <location>
        <begin position="176"/>
        <end position="298"/>
    </location>
</feature>
<sequence length="328" mass="34099">MPQNPRPAAPARIAVIGAGAIGGYTAALAGWAGLDVTLCVRSPLPSLTVESGGDVRTAAVRIATDPARVAPVDWVLLTTKAQDTSGAEGWLRRLCGPGAAVAVLQNGIDQEERVASLVPRGTGILPTVVYISAERTAPGRIRHHVASELHVPEGPLGTRFAAVFDGTGLRVHPVRNFATAAWRKLFTNLAANPITALLQQRIGALAHPEMVALTRDLLSEAAAVARAEGADLGDEDITRTLELYATAPADGGSSMLYDRLAGRPMEQEFITGAVVRAGERHGIATPLNGMLLTLLRAVDRELRGEWPAGVARSARGGGAPPSAAPDGA</sequence>
<comment type="pathway">
    <text evidence="4">Cofactor biosynthesis; (R)-pantothenate biosynthesis; (R)-pantoate from 3-methyl-2-oxobutanoate: step 2/2.</text>
</comment>
<dbReference type="Proteomes" id="UP001626628">
    <property type="component" value="Chromosome"/>
</dbReference>
<dbReference type="InterPro" id="IPR013332">
    <property type="entry name" value="KPR_N"/>
</dbReference>
<dbReference type="PANTHER" id="PTHR21708">
    <property type="entry name" value="PROBABLE 2-DEHYDROPANTOATE 2-REDUCTASE"/>
    <property type="match status" value="1"/>
</dbReference>
<organism evidence="9 10">
    <name type="scientific">Streptomyces sirii</name>
    <dbReference type="NCBI Taxonomy" id="3127701"/>
    <lineage>
        <taxon>Bacteria</taxon>
        <taxon>Bacillati</taxon>
        <taxon>Actinomycetota</taxon>
        <taxon>Actinomycetes</taxon>
        <taxon>Kitasatosporales</taxon>
        <taxon>Streptomycetaceae</taxon>
        <taxon>Streptomyces</taxon>
    </lineage>
</organism>
<gene>
    <name evidence="9" type="ORF">WAB15_15435</name>
</gene>
<keyword evidence="3 4" id="KW-0560">Oxidoreductase</keyword>
<protein>
    <recommendedName>
        <fullName evidence="4">2-dehydropantoate 2-reductase</fullName>
        <ecNumber evidence="4">1.1.1.169</ecNumber>
    </recommendedName>
    <alternativeName>
        <fullName evidence="4">Ketopantoate reductase</fullName>
    </alternativeName>
</protein>
<dbReference type="PANTHER" id="PTHR21708:SF26">
    <property type="entry name" value="2-DEHYDROPANTOATE 2-REDUCTASE"/>
    <property type="match status" value="1"/>
</dbReference>
<evidence type="ECO:0000313" key="10">
    <source>
        <dbReference type="Proteomes" id="UP001626628"/>
    </source>
</evidence>
<evidence type="ECO:0000256" key="5">
    <source>
        <dbReference type="SAM" id="MobiDB-lite"/>
    </source>
</evidence>
<evidence type="ECO:0000256" key="6">
    <source>
        <dbReference type="SAM" id="Phobius"/>
    </source>
</evidence>
<dbReference type="InterPro" id="IPR008927">
    <property type="entry name" value="6-PGluconate_DH-like_C_sf"/>
</dbReference>
<dbReference type="Gene3D" id="1.10.1040.10">
    <property type="entry name" value="N-(1-d-carboxylethyl)-l-norvaline Dehydrogenase, domain 2"/>
    <property type="match status" value="1"/>
</dbReference>
<dbReference type="InterPro" id="IPR013752">
    <property type="entry name" value="KPA_reductase"/>
</dbReference>
<dbReference type="Pfam" id="PF08546">
    <property type="entry name" value="ApbA_C"/>
    <property type="match status" value="1"/>
</dbReference>
<evidence type="ECO:0000259" key="8">
    <source>
        <dbReference type="Pfam" id="PF08546"/>
    </source>
</evidence>
<feature type="domain" description="Ketopantoate reductase N-terminal" evidence="7">
    <location>
        <begin position="13"/>
        <end position="153"/>
    </location>
</feature>
<dbReference type="GO" id="GO:0008677">
    <property type="term" value="F:2-dehydropantoate 2-reductase activity"/>
    <property type="evidence" value="ECO:0007669"/>
    <property type="project" value="UniProtKB-EC"/>
</dbReference>
<evidence type="ECO:0000256" key="3">
    <source>
        <dbReference type="ARBA" id="ARBA00023002"/>
    </source>
</evidence>
<dbReference type="NCBIfam" id="TIGR00745">
    <property type="entry name" value="apbA_panE"/>
    <property type="match status" value="1"/>
</dbReference>
<dbReference type="Pfam" id="PF02558">
    <property type="entry name" value="ApbA"/>
    <property type="match status" value="1"/>
</dbReference>
<feature type="transmembrane region" description="Helical" evidence="6">
    <location>
        <begin position="12"/>
        <end position="34"/>
    </location>
</feature>
<keyword evidence="6" id="KW-1133">Transmembrane helix</keyword>
<dbReference type="SUPFAM" id="SSF51735">
    <property type="entry name" value="NAD(P)-binding Rossmann-fold domains"/>
    <property type="match status" value="1"/>
</dbReference>
<evidence type="ECO:0000256" key="2">
    <source>
        <dbReference type="ARBA" id="ARBA00022857"/>
    </source>
</evidence>
<dbReference type="InterPro" id="IPR036291">
    <property type="entry name" value="NAD(P)-bd_dom_sf"/>
</dbReference>
<dbReference type="EMBL" id="CP147982">
    <property type="protein sequence ID" value="WXK77275.1"/>
    <property type="molecule type" value="Genomic_DNA"/>
</dbReference>
<reference evidence="9 10" key="1">
    <citation type="submission" date="2024-03" db="EMBL/GenBank/DDBJ databases">
        <title>The complete genome of Streptomyces sirii sp.nov.</title>
        <authorList>
            <person name="Zakalyukina Y.V."/>
            <person name="Belik A.R."/>
            <person name="Biryukov M.V."/>
            <person name="Baturina O.A."/>
            <person name="Kabilov M.R."/>
        </authorList>
    </citation>
    <scope>NUCLEOTIDE SEQUENCE [LARGE SCALE GENOMIC DNA]</scope>
    <source>
        <strain evidence="9 10">BP-8</strain>
    </source>
</reference>
<dbReference type="Gene3D" id="3.40.50.720">
    <property type="entry name" value="NAD(P)-binding Rossmann-like Domain"/>
    <property type="match status" value="1"/>
</dbReference>
<keyword evidence="4" id="KW-0566">Pantothenate biosynthesis</keyword>
<dbReference type="SUPFAM" id="SSF48179">
    <property type="entry name" value="6-phosphogluconate dehydrogenase C-terminal domain-like"/>
    <property type="match status" value="1"/>
</dbReference>
<evidence type="ECO:0000256" key="4">
    <source>
        <dbReference type="RuleBase" id="RU362068"/>
    </source>
</evidence>
<dbReference type="InterPro" id="IPR003710">
    <property type="entry name" value="ApbA"/>
</dbReference>
<proteinExistence type="inferred from homology"/>
<dbReference type="InterPro" id="IPR013328">
    <property type="entry name" value="6PGD_dom2"/>
</dbReference>
<dbReference type="RefSeq" id="WP_407286612.1">
    <property type="nucleotide sequence ID" value="NZ_CP147982.1"/>
</dbReference>
<keyword evidence="6" id="KW-0472">Membrane</keyword>
<comment type="function">
    <text evidence="4">Catalyzes the NADPH-dependent reduction of ketopantoate into pantoic acid.</text>
</comment>
<dbReference type="InterPro" id="IPR051402">
    <property type="entry name" value="KPR-Related"/>
</dbReference>
<evidence type="ECO:0000259" key="7">
    <source>
        <dbReference type="Pfam" id="PF02558"/>
    </source>
</evidence>
<keyword evidence="2 4" id="KW-0521">NADP</keyword>
<comment type="similarity">
    <text evidence="1 4">Belongs to the ketopantoate reductase family.</text>
</comment>
<evidence type="ECO:0000313" key="9">
    <source>
        <dbReference type="EMBL" id="WXK77275.1"/>
    </source>
</evidence>
<comment type="catalytic activity">
    <reaction evidence="4">
        <text>(R)-pantoate + NADP(+) = 2-dehydropantoate + NADPH + H(+)</text>
        <dbReference type="Rhea" id="RHEA:16233"/>
        <dbReference type="ChEBI" id="CHEBI:11561"/>
        <dbReference type="ChEBI" id="CHEBI:15378"/>
        <dbReference type="ChEBI" id="CHEBI:15980"/>
        <dbReference type="ChEBI" id="CHEBI:57783"/>
        <dbReference type="ChEBI" id="CHEBI:58349"/>
        <dbReference type="EC" id="1.1.1.169"/>
    </reaction>
</comment>
<keyword evidence="10" id="KW-1185">Reference proteome</keyword>
<name>A0ABZ2QMI1_9ACTN</name>
<dbReference type="EC" id="1.1.1.169" evidence="4"/>
<evidence type="ECO:0000256" key="1">
    <source>
        <dbReference type="ARBA" id="ARBA00007870"/>
    </source>
</evidence>
<feature type="region of interest" description="Disordered" evidence="5">
    <location>
        <begin position="309"/>
        <end position="328"/>
    </location>
</feature>
<dbReference type="NCBIfam" id="NF005091">
    <property type="entry name" value="PRK06522.2-2"/>
    <property type="match status" value="1"/>
</dbReference>
<keyword evidence="6" id="KW-0812">Transmembrane</keyword>